<keyword evidence="2" id="KW-1185">Reference proteome</keyword>
<dbReference type="EMBL" id="AGWR01000041">
    <property type="protein sequence ID" value="EKB25706.1"/>
    <property type="molecule type" value="Genomic_DNA"/>
</dbReference>
<reference evidence="1 2" key="1">
    <citation type="submission" date="2012-06" db="EMBL/GenBank/DDBJ databases">
        <title>The Genome Sequence of Aeromonas hydrophila SSU.</title>
        <authorList>
            <consortium name="The Broad Institute Genome Sequencing Platform"/>
            <person name="Earl A."/>
            <person name="Ward D."/>
            <person name="Feldgarden M."/>
            <person name="Gevers D."/>
            <person name="Chopra A."/>
            <person name="Walker B."/>
            <person name="Young S.K."/>
            <person name="Zeng Q."/>
            <person name="Gargeya S."/>
            <person name="Fitzgerald M."/>
            <person name="Haas B."/>
            <person name="Abouelleil A."/>
            <person name="Alvarado L."/>
            <person name="Arachchi H.M."/>
            <person name="Berlin A.M."/>
            <person name="Chapman S.B."/>
            <person name="Goldberg J."/>
            <person name="Griggs A."/>
            <person name="Gujja S."/>
            <person name="Hansen M."/>
            <person name="Howarth C."/>
            <person name="Imamovic A."/>
            <person name="Larimer J."/>
            <person name="McCowan C."/>
            <person name="Montmayeur A."/>
            <person name="Murphy C."/>
            <person name="Neiman D."/>
            <person name="Pearson M."/>
            <person name="Priest M."/>
            <person name="Roberts A."/>
            <person name="Saif S."/>
            <person name="Shea T."/>
            <person name="Sisk P."/>
            <person name="Sykes S."/>
            <person name="Wortman J."/>
            <person name="Nusbaum C."/>
            <person name="Birren B."/>
        </authorList>
    </citation>
    <scope>NUCLEOTIDE SEQUENCE [LARGE SCALE GENOMIC DNA]</scope>
    <source>
        <strain evidence="1 2">SSU</strain>
    </source>
</reference>
<accession>K1J5P9</accession>
<dbReference type="AlphaFoldDB" id="K1J5P9"/>
<dbReference type="Proteomes" id="UP000005149">
    <property type="component" value="Unassembled WGS sequence"/>
</dbReference>
<organism evidence="1 2">
    <name type="scientific">Aeromonas dhakensis</name>
    <dbReference type="NCBI Taxonomy" id="196024"/>
    <lineage>
        <taxon>Bacteria</taxon>
        <taxon>Pseudomonadati</taxon>
        <taxon>Pseudomonadota</taxon>
        <taxon>Gammaproteobacteria</taxon>
        <taxon>Aeromonadales</taxon>
        <taxon>Aeromonadaceae</taxon>
        <taxon>Aeromonas</taxon>
    </lineage>
</organism>
<name>K1J5P9_9GAMM</name>
<protein>
    <submittedName>
        <fullName evidence="1">Uncharacterized protein</fullName>
    </submittedName>
</protein>
<dbReference type="HOGENOM" id="CLU_2059130_0_0_6"/>
<comment type="caution">
    <text evidence="1">The sequence shown here is derived from an EMBL/GenBank/DDBJ whole genome shotgun (WGS) entry which is preliminary data.</text>
</comment>
<evidence type="ECO:0000313" key="1">
    <source>
        <dbReference type="EMBL" id="EKB25706.1"/>
    </source>
</evidence>
<proteinExistence type="predicted"/>
<dbReference type="RefSeq" id="WP_005308974.1">
    <property type="nucleotide sequence ID" value="NZ_JDWD01000187.1"/>
</dbReference>
<dbReference type="PATRIC" id="fig|1073377.4.peg.4363"/>
<evidence type="ECO:0000313" key="2">
    <source>
        <dbReference type="Proteomes" id="UP000005149"/>
    </source>
</evidence>
<sequence length="120" mass="13426">MKNIIIIDSNGQALAAMTQSEAETYLGDYLERNLQANMKQCMNDITSNKGKATGDYEYDSHPALHASSGNMQKSVSIFYYDDEDMHYIIAMGEHKTATSYKLSFYGQPAGAFKYKATIEL</sequence>
<gene>
    <name evidence="1" type="ORF">HMPREF1171_04300</name>
</gene>